<feature type="transmembrane region" description="Helical" evidence="1">
    <location>
        <begin position="115"/>
        <end position="130"/>
    </location>
</feature>
<feature type="transmembrane region" description="Helical" evidence="1">
    <location>
        <begin position="329"/>
        <end position="348"/>
    </location>
</feature>
<evidence type="ECO:0000256" key="1">
    <source>
        <dbReference type="SAM" id="Phobius"/>
    </source>
</evidence>
<feature type="transmembrane region" description="Helical" evidence="1">
    <location>
        <begin position="142"/>
        <end position="163"/>
    </location>
</feature>
<dbReference type="EMBL" id="AP012338">
    <property type="protein sequence ID" value="BAM02541.1"/>
    <property type="molecule type" value="Genomic_DNA"/>
</dbReference>
<feature type="transmembrane region" description="Helical" evidence="1">
    <location>
        <begin position="256"/>
        <end position="278"/>
    </location>
</feature>
<dbReference type="STRING" id="1142394.PSMK_03820"/>
<evidence type="ECO:0000313" key="2">
    <source>
        <dbReference type="EMBL" id="BAM02541.1"/>
    </source>
</evidence>
<keyword evidence="1" id="KW-0812">Transmembrane</keyword>
<dbReference type="KEGG" id="phm:PSMK_03820"/>
<feature type="transmembrane region" description="Helical" evidence="1">
    <location>
        <begin position="360"/>
        <end position="380"/>
    </location>
</feature>
<feature type="transmembrane region" description="Helical" evidence="1">
    <location>
        <begin position="290"/>
        <end position="309"/>
    </location>
</feature>
<dbReference type="eggNOG" id="ENOG5033P56">
    <property type="taxonomic scope" value="Bacteria"/>
</dbReference>
<dbReference type="PATRIC" id="fig|1142394.8.peg.389"/>
<keyword evidence="3" id="KW-1185">Reference proteome</keyword>
<proteinExistence type="predicted"/>
<keyword evidence="1" id="KW-0472">Membrane</keyword>
<dbReference type="Proteomes" id="UP000007881">
    <property type="component" value="Chromosome"/>
</dbReference>
<feature type="transmembrane region" description="Helical" evidence="1">
    <location>
        <begin position="183"/>
        <end position="201"/>
    </location>
</feature>
<feature type="transmembrane region" description="Helical" evidence="1">
    <location>
        <begin position="221"/>
        <end position="244"/>
    </location>
</feature>
<feature type="transmembrane region" description="Helical" evidence="1">
    <location>
        <begin position="51"/>
        <end position="72"/>
    </location>
</feature>
<dbReference type="OrthoDB" id="6117836at2"/>
<dbReference type="HOGENOM" id="CLU_655283_0_0_0"/>
<accession>I0IBA3</accession>
<dbReference type="RefSeq" id="WP_014435761.1">
    <property type="nucleotide sequence ID" value="NC_017080.1"/>
</dbReference>
<organism evidence="2 3">
    <name type="scientific">Phycisphaera mikurensis (strain NBRC 102666 / KCTC 22515 / FYK2301M01)</name>
    <dbReference type="NCBI Taxonomy" id="1142394"/>
    <lineage>
        <taxon>Bacteria</taxon>
        <taxon>Pseudomonadati</taxon>
        <taxon>Planctomycetota</taxon>
        <taxon>Phycisphaerae</taxon>
        <taxon>Phycisphaerales</taxon>
        <taxon>Phycisphaeraceae</taxon>
        <taxon>Phycisphaera</taxon>
    </lineage>
</organism>
<reference evidence="2 3" key="1">
    <citation type="submission" date="2012-02" db="EMBL/GenBank/DDBJ databases">
        <title>Complete genome sequence of Phycisphaera mikurensis NBRC 102666.</title>
        <authorList>
            <person name="Ankai A."/>
            <person name="Hosoyama A."/>
            <person name="Terui Y."/>
            <person name="Sekine M."/>
            <person name="Fukai R."/>
            <person name="Kato Y."/>
            <person name="Nakamura S."/>
            <person name="Yamada-Narita S."/>
            <person name="Kawakoshi A."/>
            <person name="Fukunaga Y."/>
            <person name="Yamazaki S."/>
            <person name="Fujita N."/>
        </authorList>
    </citation>
    <scope>NUCLEOTIDE SEQUENCE [LARGE SCALE GENOMIC DNA]</scope>
    <source>
        <strain evidence="3">NBRC 102666 / KCTC 22515 / FYK2301M01</strain>
    </source>
</reference>
<gene>
    <name evidence="2" type="ordered locus">PSMK_03820</name>
</gene>
<evidence type="ECO:0000313" key="3">
    <source>
        <dbReference type="Proteomes" id="UP000007881"/>
    </source>
</evidence>
<feature type="transmembrane region" description="Helical" evidence="1">
    <location>
        <begin position="21"/>
        <end position="45"/>
    </location>
</feature>
<feature type="transmembrane region" description="Helical" evidence="1">
    <location>
        <begin position="92"/>
        <end position="109"/>
    </location>
</feature>
<dbReference type="AlphaFoldDB" id="I0IBA3"/>
<keyword evidence="1" id="KW-1133">Transmembrane helix</keyword>
<protein>
    <submittedName>
        <fullName evidence="2">Uncharacterized protein</fullName>
    </submittedName>
</protein>
<sequence>MNASTATDRPLRTIPPRGPEAAVLWAFFLGCSWTWIIGMFFPVLLVRDFGLWGWVAFATPNAAGAAAMGWVLRTPQAAASLREKHAGAVRGFTDVTLAFHVLVLLWLGYRLFGPAVLAALAVPTLILPAARRRAWGARLPLLAIGVALLSWGCFFFMTGLPDASLGASFAAPAGLPDRLGPEALLAFGFAAAVGFACCPYLDATFLRARAATDAATGRTAFTLGFLGVFLSMIVGSLLYAGLLIPAFAGEDPALPPVWSIVLGLHVLVQVVFTLACHLRERGDLDPDGRHLFVPAALVLLALLAVLFGDHRLAWLAGPGRPAGPTVGEAAYRLFLLAYGMVFPAYVWLCVLRRGPLHRGVLVRFAVTASVAMGLGVAGFIAGRWPFLLGALAVVTVAKAVPVMAPPAARADAGAPTPPA</sequence>
<name>I0IBA3_PHYMF</name>